<dbReference type="RefSeq" id="WP_270037446.1">
    <property type="nucleotide sequence ID" value="NZ_JAPDOD010000001.1"/>
</dbReference>
<evidence type="ECO:0000313" key="2">
    <source>
        <dbReference type="EMBL" id="MDA0158848.1"/>
    </source>
</evidence>
<dbReference type="InterPro" id="IPR011051">
    <property type="entry name" value="RmlC_Cupin_sf"/>
</dbReference>
<dbReference type="AlphaFoldDB" id="A0A9X3S2Q2"/>
<evidence type="ECO:0000256" key="1">
    <source>
        <dbReference type="SAM" id="MobiDB-lite"/>
    </source>
</evidence>
<reference evidence="2" key="1">
    <citation type="submission" date="2022-10" db="EMBL/GenBank/DDBJ databases">
        <title>The WGS of Solirubrobacter ginsenosidimutans DSM 21036.</title>
        <authorList>
            <person name="Jiang Z."/>
        </authorList>
    </citation>
    <scope>NUCLEOTIDE SEQUENCE</scope>
    <source>
        <strain evidence="2">DSM 21036</strain>
    </source>
</reference>
<organism evidence="2 3">
    <name type="scientific">Solirubrobacter ginsenosidimutans</name>
    <dbReference type="NCBI Taxonomy" id="490573"/>
    <lineage>
        <taxon>Bacteria</taxon>
        <taxon>Bacillati</taxon>
        <taxon>Actinomycetota</taxon>
        <taxon>Thermoleophilia</taxon>
        <taxon>Solirubrobacterales</taxon>
        <taxon>Solirubrobacteraceae</taxon>
        <taxon>Solirubrobacter</taxon>
    </lineage>
</organism>
<dbReference type="Gene3D" id="2.60.120.10">
    <property type="entry name" value="Jelly Rolls"/>
    <property type="match status" value="1"/>
</dbReference>
<evidence type="ECO:0008006" key="4">
    <source>
        <dbReference type="Google" id="ProtNLM"/>
    </source>
</evidence>
<proteinExistence type="predicted"/>
<sequence length="133" mass="14204">MPDVSHAAIDELTAVDFLDGFTFRRAGAQLDVTPFGMSIIDMPPGTTDYPAHDHSSEGPGNPPAQQLGQEEVYIALRGSAEVEIDGLRYPLDDTHIMRVGPTARRKILPGPDGLRLLALSGKPGHAYDPAAMA</sequence>
<dbReference type="InterPro" id="IPR014710">
    <property type="entry name" value="RmlC-like_jellyroll"/>
</dbReference>
<dbReference type="Proteomes" id="UP001149140">
    <property type="component" value="Unassembled WGS sequence"/>
</dbReference>
<name>A0A9X3S2Q2_9ACTN</name>
<gene>
    <name evidence="2" type="ORF">OM076_01115</name>
</gene>
<accession>A0A9X3S2Q2</accession>
<evidence type="ECO:0000313" key="3">
    <source>
        <dbReference type="Proteomes" id="UP001149140"/>
    </source>
</evidence>
<dbReference type="SUPFAM" id="SSF51182">
    <property type="entry name" value="RmlC-like cupins"/>
    <property type="match status" value="1"/>
</dbReference>
<protein>
    <recommendedName>
        <fullName evidence="4">Cupin domain-containing protein</fullName>
    </recommendedName>
</protein>
<comment type="caution">
    <text evidence="2">The sequence shown here is derived from an EMBL/GenBank/DDBJ whole genome shotgun (WGS) entry which is preliminary data.</text>
</comment>
<feature type="region of interest" description="Disordered" evidence="1">
    <location>
        <begin position="41"/>
        <end position="68"/>
    </location>
</feature>
<keyword evidence="3" id="KW-1185">Reference proteome</keyword>
<dbReference type="EMBL" id="JAPDOD010000001">
    <property type="protein sequence ID" value="MDA0158848.1"/>
    <property type="molecule type" value="Genomic_DNA"/>
</dbReference>